<evidence type="ECO:0000256" key="1">
    <source>
        <dbReference type="ARBA" id="ARBA00002670"/>
    </source>
</evidence>
<feature type="domain" description="Homing endonuclease LAGLIDADG" evidence="2">
    <location>
        <begin position="12"/>
        <end position="96"/>
    </location>
</feature>
<evidence type="ECO:0000313" key="3">
    <source>
        <dbReference type="EMBL" id="QRZ60339.1"/>
    </source>
</evidence>
<dbReference type="GeneID" id="67278463"/>
<proteinExistence type="predicted"/>
<dbReference type="GO" id="GO:0004519">
    <property type="term" value="F:endonuclease activity"/>
    <property type="evidence" value="ECO:0007669"/>
    <property type="project" value="UniProtKB-KW"/>
</dbReference>
<dbReference type="PANTHER" id="PTHR36181:SF4">
    <property type="entry name" value="LAGLIDADG ENDONUCLEASE"/>
    <property type="match status" value="1"/>
</dbReference>
<dbReference type="InterPro" id="IPR051289">
    <property type="entry name" value="LAGLIDADG_Endonuclease"/>
</dbReference>
<keyword evidence="3" id="KW-0255">Endonuclease</keyword>
<dbReference type="InterPro" id="IPR004860">
    <property type="entry name" value="LAGLIDADG_dom"/>
</dbReference>
<protein>
    <submittedName>
        <fullName evidence="3">LAGLIDADG homing endonuclease</fullName>
    </submittedName>
</protein>
<keyword evidence="3" id="KW-0540">Nuclease</keyword>
<name>A0A895KU45_9APHY</name>
<comment type="function">
    <text evidence="1">Mitochondrial DNA endonuclease involved in intron homing.</text>
</comment>
<dbReference type="EMBL" id="MT090080">
    <property type="protein sequence ID" value="QRZ60339.1"/>
    <property type="molecule type" value="Genomic_DNA"/>
</dbReference>
<dbReference type="Gene3D" id="3.10.28.10">
    <property type="entry name" value="Homing endonucleases"/>
    <property type="match status" value="1"/>
</dbReference>
<dbReference type="InterPro" id="IPR027434">
    <property type="entry name" value="Homing_endonucl"/>
</dbReference>
<accession>A0A895KU45</accession>
<organism evidence="3">
    <name type="scientific">Phanerochaete carnosa</name>
    <dbReference type="NCBI Taxonomy" id="231932"/>
    <lineage>
        <taxon>Eukaryota</taxon>
        <taxon>Fungi</taxon>
        <taxon>Dikarya</taxon>
        <taxon>Basidiomycota</taxon>
        <taxon>Agaricomycotina</taxon>
        <taxon>Agaricomycetes</taxon>
        <taxon>Polyporales</taxon>
        <taxon>Phanerochaetaceae</taxon>
        <taxon>Phanerochaete</taxon>
    </lineage>
</organism>
<sequence>MLRRLRRSVILTKRSPLKWRIIVSFEFNLHSKDILILNSIKDFFGVGSVTTRIDKNLSVYRVTKLDDLVKVIIPHFTHYPLITQKYSDFVLWSKVVELMVTKQHLTDFGFKTVLSY</sequence>
<dbReference type="PANTHER" id="PTHR36181">
    <property type="entry name" value="INTRON-ENCODED ENDONUCLEASE AI3-RELATED"/>
    <property type="match status" value="1"/>
</dbReference>
<keyword evidence="3" id="KW-0378">Hydrolase</keyword>
<geneLocation type="mitochondrion" evidence="3"/>
<keyword evidence="3" id="KW-0496">Mitochondrion</keyword>
<dbReference type="Pfam" id="PF00961">
    <property type="entry name" value="LAGLIDADG_1"/>
    <property type="match status" value="1"/>
</dbReference>
<reference evidence="3" key="1">
    <citation type="journal article" date="2020" name="Int. J. Biol. Macromol.">
        <title>The 206 kbp mitochondrial genome of Phanerochaete carnosa reveals dynamics of introns, accumulation of repeat sequences and plasmid-derived genes.</title>
        <authorList>
            <person name="Wang X."/>
            <person name="Song A."/>
            <person name="Wang F."/>
            <person name="Chen M."/>
            <person name="Li X."/>
            <person name="Li Q."/>
            <person name="Liu N."/>
        </authorList>
    </citation>
    <scope>NUCLEOTIDE SEQUENCE</scope>
</reference>
<dbReference type="AlphaFoldDB" id="A0A895KU45"/>
<dbReference type="GO" id="GO:0005739">
    <property type="term" value="C:mitochondrion"/>
    <property type="evidence" value="ECO:0007669"/>
    <property type="project" value="UniProtKB-ARBA"/>
</dbReference>
<dbReference type="SUPFAM" id="SSF55608">
    <property type="entry name" value="Homing endonucleases"/>
    <property type="match status" value="1"/>
</dbReference>
<evidence type="ECO:0000259" key="2">
    <source>
        <dbReference type="Pfam" id="PF00961"/>
    </source>
</evidence>
<gene>
    <name evidence="3" type="primary">orf116</name>
</gene>
<dbReference type="RefSeq" id="YP_010170358.1">
    <property type="nucleotide sequence ID" value="NC_057606.1"/>
</dbReference>